<evidence type="ECO:0000256" key="1">
    <source>
        <dbReference type="SAM" id="Coils"/>
    </source>
</evidence>
<dbReference type="Gene3D" id="3.40.1350.10">
    <property type="match status" value="1"/>
</dbReference>
<dbReference type="InterPro" id="IPR011856">
    <property type="entry name" value="tRNA_endonuc-like_dom_sf"/>
</dbReference>
<dbReference type="PANTHER" id="PTHR30015">
    <property type="entry name" value="MRR RESTRICTION SYSTEM PROTEIN"/>
    <property type="match status" value="1"/>
</dbReference>
<name>A0A8S5QLE7_9CAUD</name>
<keyword evidence="3" id="KW-0540">Nuclease</keyword>
<evidence type="ECO:0000313" key="3">
    <source>
        <dbReference type="EMBL" id="DAE19818.1"/>
    </source>
</evidence>
<dbReference type="SUPFAM" id="SSF52980">
    <property type="entry name" value="Restriction endonuclease-like"/>
    <property type="match status" value="1"/>
</dbReference>
<protein>
    <submittedName>
        <fullName evidence="3">Restriction endonuclease</fullName>
    </submittedName>
</protein>
<organism evidence="3">
    <name type="scientific">Siphoviridae sp. ctVCm11</name>
    <dbReference type="NCBI Taxonomy" id="2826358"/>
    <lineage>
        <taxon>Viruses</taxon>
        <taxon>Duplodnaviria</taxon>
        <taxon>Heunggongvirae</taxon>
        <taxon>Uroviricota</taxon>
        <taxon>Caudoviricetes</taxon>
    </lineage>
</organism>
<dbReference type="GO" id="GO:0015666">
    <property type="term" value="F:restriction endodeoxyribonuclease activity"/>
    <property type="evidence" value="ECO:0007669"/>
    <property type="project" value="TreeGrafter"/>
</dbReference>
<accession>A0A8S5QLE7</accession>
<dbReference type="PANTHER" id="PTHR30015:SF6">
    <property type="entry name" value="SLL1429 PROTEIN"/>
    <property type="match status" value="1"/>
</dbReference>
<dbReference type="InterPro" id="IPR007560">
    <property type="entry name" value="Restrct_endonuc_IV_Mrr"/>
</dbReference>
<dbReference type="EMBL" id="BK015688">
    <property type="protein sequence ID" value="DAE19818.1"/>
    <property type="molecule type" value="Genomic_DNA"/>
</dbReference>
<keyword evidence="3" id="KW-0378">Hydrolase</keyword>
<feature type="domain" description="Restriction endonuclease type IV Mrr" evidence="2">
    <location>
        <begin position="157"/>
        <end position="262"/>
    </location>
</feature>
<dbReference type="InterPro" id="IPR052906">
    <property type="entry name" value="Type_IV_Methyl-Rstrct_Enzyme"/>
</dbReference>
<dbReference type="GO" id="GO:0003677">
    <property type="term" value="F:DNA binding"/>
    <property type="evidence" value="ECO:0007669"/>
    <property type="project" value="InterPro"/>
</dbReference>
<sequence>MALFDKQIKKYVEENFSEKEKALAETERSVQRHFAKSREYRIMLQDYQKELRERDNSISAREEELSKRKKDLDEFEATLKARVKEDVMREAKEEKAALKSDSEKLQEEIKFLSAEKAGLMAAEYKIIDWVSRMEKKESEVFDEILADANKFQKFKLSIDGYEFESYVADLLIKNGYEKVEVTKKSQDFGADILAEKTDVRYAFQCKYYSGQVGIEAVQQIYAAKEHYDSHVAVVVTNSVYTKAAKILAEELNVVLWDCEDLTVLSQNKDI</sequence>
<feature type="coiled-coil region" evidence="1">
    <location>
        <begin position="44"/>
        <end position="122"/>
    </location>
</feature>
<keyword evidence="3" id="KW-0255">Endonuclease</keyword>
<dbReference type="GO" id="GO:0009307">
    <property type="term" value="P:DNA restriction-modification system"/>
    <property type="evidence" value="ECO:0007669"/>
    <property type="project" value="InterPro"/>
</dbReference>
<dbReference type="InterPro" id="IPR011335">
    <property type="entry name" value="Restrct_endonuc-II-like"/>
</dbReference>
<evidence type="ECO:0000259" key="2">
    <source>
        <dbReference type="Pfam" id="PF04471"/>
    </source>
</evidence>
<dbReference type="Pfam" id="PF04471">
    <property type="entry name" value="Mrr_cat"/>
    <property type="match status" value="1"/>
</dbReference>
<proteinExistence type="predicted"/>
<reference evidence="3" key="1">
    <citation type="journal article" date="2021" name="Proc. Natl. Acad. Sci. U.S.A.">
        <title>A Catalog of Tens of Thousands of Viruses from Human Metagenomes Reveals Hidden Associations with Chronic Diseases.</title>
        <authorList>
            <person name="Tisza M.J."/>
            <person name="Buck C.B."/>
        </authorList>
    </citation>
    <scope>NUCLEOTIDE SEQUENCE</scope>
    <source>
        <strain evidence="3">CtVCm11</strain>
    </source>
</reference>
<keyword evidence="1" id="KW-0175">Coiled coil</keyword>